<evidence type="ECO:0000259" key="4">
    <source>
        <dbReference type="PROSITE" id="PS50995"/>
    </source>
</evidence>
<dbReference type="PANTHER" id="PTHR42756:SF1">
    <property type="entry name" value="TRANSCRIPTIONAL REPRESSOR OF EMRAB OPERON"/>
    <property type="match status" value="1"/>
</dbReference>
<evidence type="ECO:0000313" key="5">
    <source>
        <dbReference type="EMBL" id="OGM29368.1"/>
    </source>
</evidence>
<dbReference type="AlphaFoldDB" id="A0A1F7YRT0"/>
<dbReference type="SUPFAM" id="SSF46785">
    <property type="entry name" value="Winged helix' DNA-binding domain"/>
    <property type="match status" value="1"/>
</dbReference>
<evidence type="ECO:0000256" key="2">
    <source>
        <dbReference type="ARBA" id="ARBA00023125"/>
    </source>
</evidence>
<proteinExistence type="predicted"/>
<dbReference type="EMBL" id="MGGM01000014">
    <property type="protein sequence ID" value="OGM29368.1"/>
    <property type="molecule type" value="Genomic_DNA"/>
</dbReference>
<name>A0A1F7YRT0_9BACT</name>
<keyword evidence="2" id="KW-0238">DNA-binding</keyword>
<dbReference type="SMART" id="SM00347">
    <property type="entry name" value="HTH_MARR"/>
    <property type="match status" value="1"/>
</dbReference>
<comment type="caution">
    <text evidence="5">The sequence shown here is derived from an EMBL/GenBank/DDBJ whole genome shotgun (WGS) entry which is preliminary data.</text>
</comment>
<reference evidence="5 6" key="1">
    <citation type="journal article" date="2016" name="Nat. Commun.">
        <title>Thousands of microbial genomes shed light on interconnected biogeochemical processes in an aquifer system.</title>
        <authorList>
            <person name="Anantharaman K."/>
            <person name="Brown C.T."/>
            <person name="Hug L.A."/>
            <person name="Sharon I."/>
            <person name="Castelle C.J."/>
            <person name="Probst A.J."/>
            <person name="Thomas B.C."/>
            <person name="Singh A."/>
            <person name="Wilkins M.J."/>
            <person name="Karaoz U."/>
            <person name="Brodie E.L."/>
            <person name="Williams K.H."/>
            <person name="Hubbard S.S."/>
            <person name="Banfield J.F."/>
        </authorList>
    </citation>
    <scope>NUCLEOTIDE SEQUENCE [LARGE SCALE GENOMIC DNA]</scope>
</reference>
<evidence type="ECO:0000313" key="6">
    <source>
        <dbReference type="Proteomes" id="UP000177263"/>
    </source>
</evidence>
<keyword evidence="1" id="KW-0805">Transcription regulation</keyword>
<dbReference type="InterPro" id="IPR036388">
    <property type="entry name" value="WH-like_DNA-bd_sf"/>
</dbReference>
<dbReference type="STRING" id="1802500.A2801_01625"/>
<dbReference type="GO" id="GO:0003677">
    <property type="term" value="F:DNA binding"/>
    <property type="evidence" value="ECO:0007669"/>
    <property type="project" value="UniProtKB-KW"/>
</dbReference>
<dbReference type="InterPro" id="IPR036390">
    <property type="entry name" value="WH_DNA-bd_sf"/>
</dbReference>
<protein>
    <recommendedName>
        <fullName evidence="4">HTH marR-type domain-containing protein</fullName>
    </recommendedName>
</protein>
<keyword evidence="3" id="KW-0804">Transcription</keyword>
<dbReference type="GO" id="GO:0003700">
    <property type="term" value="F:DNA-binding transcription factor activity"/>
    <property type="evidence" value="ECO:0007669"/>
    <property type="project" value="InterPro"/>
</dbReference>
<dbReference type="PANTHER" id="PTHR42756">
    <property type="entry name" value="TRANSCRIPTIONAL REGULATOR, MARR"/>
    <property type="match status" value="1"/>
</dbReference>
<sequence>MQKIVMKDDVFLAMNGAVRNLDEIIQRLLLGTGLRSIDLFILRSLAKSDGMHASELAKSVGREATSFTSNLDALQKLGYIERRADKADRRAVRIYLTQVGREIQPRVEDAYGKLKVMLNRIIGAEGVRDLLNTLMQIQKL</sequence>
<dbReference type="Gene3D" id="1.10.10.10">
    <property type="entry name" value="Winged helix-like DNA-binding domain superfamily/Winged helix DNA-binding domain"/>
    <property type="match status" value="1"/>
</dbReference>
<organism evidence="5 6">
    <name type="scientific">Candidatus Woesebacteria bacterium RIFCSPHIGHO2_01_FULL_41_10</name>
    <dbReference type="NCBI Taxonomy" id="1802500"/>
    <lineage>
        <taxon>Bacteria</taxon>
        <taxon>Candidatus Woeseibacteriota</taxon>
    </lineage>
</organism>
<accession>A0A1F7YRT0</accession>
<dbReference type="Pfam" id="PF01047">
    <property type="entry name" value="MarR"/>
    <property type="match status" value="1"/>
</dbReference>
<gene>
    <name evidence="5" type="ORF">A2801_01625</name>
</gene>
<dbReference type="PRINTS" id="PR00598">
    <property type="entry name" value="HTHMARR"/>
</dbReference>
<evidence type="ECO:0000256" key="1">
    <source>
        <dbReference type="ARBA" id="ARBA00023015"/>
    </source>
</evidence>
<evidence type="ECO:0000256" key="3">
    <source>
        <dbReference type="ARBA" id="ARBA00023163"/>
    </source>
</evidence>
<dbReference type="InterPro" id="IPR000835">
    <property type="entry name" value="HTH_MarR-typ"/>
</dbReference>
<dbReference type="PROSITE" id="PS50995">
    <property type="entry name" value="HTH_MARR_2"/>
    <property type="match status" value="1"/>
</dbReference>
<feature type="domain" description="HTH marR-type" evidence="4">
    <location>
        <begin position="7"/>
        <end position="139"/>
    </location>
</feature>
<dbReference type="Proteomes" id="UP000177263">
    <property type="component" value="Unassembled WGS sequence"/>
</dbReference>